<dbReference type="EMBL" id="UZAG01000455">
    <property type="protein sequence ID" value="VDO08482.1"/>
    <property type="molecule type" value="Genomic_DNA"/>
</dbReference>
<reference evidence="1 2" key="2">
    <citation type="submission" date="2018-11" db="EMBL/GenBank/DDBJ databases">
        <authorList>
            <consortium name="Pathogen Informatics"/>
        </authorList>
    </citation>
    <scope>NUCLEOTIDE SEQUENCE [LARGE SCALE GENOMIC DNA]</scope>
</reference>
<protein>
    <submittedName>
        <fullName evidence="3">Ovule protein</fullName>
    </submittedName>
</protein>
<name>A0A0R3Q4Z9_9BILA</name>
<evidence type="ECO:0000313" key="1">
    <source>
        <dbReference type="EMBL" id="VDO08482.1"/>
    </source>
</evidence>
<gene>
    <name evidence="1" type="ORF">BTMF_LOCUS731</name>
</gene>
<sequence>MTLLQSNSCDSVDVLMWLFIENFFSDIFHLFFGLGQVRSESHEVLFLKKFLLFSNCKHHIHCSSSI</sequence>
<evidence type="ECO:0000313" key="2">
    <source>
        <dbReference type="Proteomes" id="UP000280834"/>
    </source>
</evidence>
<keyword evidence="2" id="KW-1185">Reference proteome</keyword>
<reference evidence="3" key="1">
    <citation type="submission" date="2017-02" db="UniProtKB">
        <authorList>
            <consortium name="WormBaseParasite"/>
        </authorList>
    </citation>
    <scope>IDENTIFICATION</scope>
</reference>
<accession>A0A0R3Q4Z9</accession>
<organism evidence="3">
    <name type="scientific">Brugia timori</name>
    <dbReference type="NCBI Taxonomy" id="42155"/>
    <lineage>
        <taxon>Eukaryota</taxon>
        <taxon>Metazoa</taxon>
        <taxon>Ecdysozoa</taxon>
        <taxon>Nematoda</taxon>
        <taxon>Chromadorea</taxon>
        <taxon>Rhabditida</taxon>
        <taxon>Spirurina</taxon>
        <taxon>Spiruromorpha</taxon>
        <taxon>Filarioidea</taxon>
        <taxon>Onchocercidae</taxon>
        <taxon>Brugia</taxon>
    </lineage>
</organism>
<dbReference type="WBParaSite" id="BTMF_0000138901-mRNA-1">
    <property type="protein sequence ID" value="BTMF_0000138901-mRNA-1"/>
    <property type="gene ID" value="BTMF_0000138901"/>
</dbReference>
<dbReference type="Proteomes" id="UP000280834">
    <property type="component" value="Unassembled WGS sequence"/>
</dbReference>
<dbReference type="AlphaFoldDB" id="A0A0R3Q4Z9"/>
<proteinExistence type="predicted"/>
<evidence type="ECO:0000313" key="3">
    <source>
        <dbReference type="WBParaSite" id="BTMF_0000138901-mRNA-1"/>
    </source>
</evidence>